<keyword evidence="3 5" id="KW-1133">Transmembrane helix</keyword>
<name>A0A815FB34_9BILA</name>
<feature type="transmembrane region" description="Helical" evidence="5">
    <location>
        <begin position="224"/>
        <end position="247"/>
    </location>
</feature>
<protein>
    <recommendedName>
        <fullName evidence="6">G-protein coupled receptors family 1 profile domain-containing protein</fullName>
    </recommendedName>
</protein>
<organism evidence="7 9">
    <name type="scientific">Adineta steineri</name>
    <dbReference type="NCBI Taxonomy" id="433720"/>
    <lineage>
        <taxon>Eukaryota</taxon>
        <taxon>Metazoa</taxon>
        <taxon>Spiralia</taxon>
        <taxon>Gnathifera</taxon>
        <taxon>Rotifera</taxon>
        <taxon>Eurotatoria</taxon>
        <taxon>Bdelloidea</taxon>
        <taxon>Adinetida</taxon>
        <taxon>Adinetidae</taxon>
        <taxon>Adineta</taxon>
    </lineage>
</organism>
<dbReference type="InterPro" id="IPR052954">
    <property type="entry name" value="GPCR-Ligand_Int"/>
</dbReference>
<evidence type="ECO:0000313" key="9">
    <source>
        <dbReference type="Proteomes" id="UP000663860"/>
    </source>
</evidence>
<dbReference type="PROSITE" id="PS50262">
    <property type="entry name" value="G_PROTEIN_RECEP_F1_2"/>
    <property type="match status" value="1"/>
</dbReference>
<dbReference type="PANTHER" id="PTHR46641">
    <property type="entry name" value="FMRFAMIDE RECEPTOR-RELATED"/>
    <property type="match status" value="1"/>
</dbReference>
<feature type="transmembrane region" description="Helical" evidence="5">
    <location>
        <begin position="20"/>
        <end position="40"/>
    </location>
</feature>
<sequence length="335" mass="38836">MSNSSYVSTLILNAQLFSSYFTYTEFAIGFIGNIFNILVFTNTKIFYHNRCAFYLVAESIFDIAQLTQNFANTIWTLFLNGTDPQTVSLTWCKLRSIFPQWYRLMLSAIVCFAAIDQFLSTHHRPYLRQLSSLTIARYQVYFATGFCLLHTIPAAVFLQISPIFGCIVSSSGLINYYSYAFYPLINGLFPICVSSLFSILAYRNVRHIVRRQIPINRRRLDQQLTAMIFARVIFYVILQLPFTIYRIYSLNMNIPKGNTIAYAIDRWIQAVVLVLAYLSHGINFYIFLLTSSRYRRQVKHFIIKTYEALAGWSCNDHHRVHPLDVTSCRSGAEFE</sequence>
<feature type="transmembrane region" description="Helical" evidence="5">
    <location>
        <begin position="267"/>
        <end position="289"/>
    </location>
</feature>
<feature type="domain" description="G-protein coupled receptors family 1 profile" evidence="6">
    <location>
        <begin position="32"/>
        <end position="287"/>
    </location>
</feature>
<proteinExistence type="predicted"/>
<accession>A0A815FB34</accession>
<evidence type="ECO:0000256" key="2">
    <source>
        <dbReference type="ARBA" id="ARBA00022692"/>
    </source>
</evidence>
<dbReference type="AlphaFoldDB" id="A0A815FB34"/>
<dbReference type="Proteomes" id="UP000663860">
    <property type="component" value="Unassembled WGS sequence"/>
</dbReference>
<evidence type="ECO:0000259" key="6">
    <source>
        <dbReference type="PROSITE" id="PS50262"/>
    </source>
</evidence>
<dbReference type="Gene3D" id="1.20.1070.10">
    <property type="entry name" value="Rhodopsin 7-helix transmembrane proteins"/>
    <property type="match status" value="1"/>
</dbReference>
<gene>
    <name evidence="7" type="ORF">IZO911_LOCUS35260</name>
    <name evidence="8" type="ORF">KXQ929_LOCUS1360</name>
</gene>
<dbReference type="EMBL" id="CAJNOE010000740">
    <property type="protein sequence ID" value="CAF1323086.1"/>
    <property type="molecule type" value="Genomic_DNA"/>
</dbReference>
<dbReference type="GO" id="GO:0016020">
    <property type="term" value="C:membrane"/>
    <property type="evidence" value="ECO:0007669"/>
    <property type="project" value="UniProtKB-SubCell"/>
</dbReference>
<evidence type="ECO:0000256" key="5">
    <source>
        <dbReference type="SAM" id="Phobius"/>
    </source>
</evidence>
<keyword evidence="4 5" id="KW-0472">Membrane</keyword>
<evidence type="ECO:0000256" key="4">
    <source>
        <dbReference type="ARBA" id="ARBA00023136"/>
    </source>
</evidence>
<keyword evidence="2 5" id="KW-0812">Transmembrane</keyword>
<evidence type="ECO:0000256" key="3">
    <source>
        <dbReference type="ARBA" id="ARBA00022989"/>
    </source>
</evidence>
<dbReference type="Proteomes" id="UP000663868">
    <property type="component" value="Unassembled WGS sequence"/>
</dbReference>
<evidence type="ECO:0000313" key="8">
    <source>
        <dbReference type="EMBL" id="CAF3524847.1"/>
    </source>
</evidence>
<comment type="caution">
    <text evidence="7">The sequence shown here is derived from an EMBL/GenBank/DDBJ whole genome shotgun (WGS) entry which is preliminary data.</text>
</comment>
<dbReference type="InterPro" id="IPR017452">
    <property type="entry name" value="GPCR_Rhodpsn_7TM"/>
</dbReference>
<dbReference type="EMBL" id="CAJOBB010000037">
    <property type="protein sequence ID" value="CAF3524847.1"/>
    <property type="molecule type" value="Genomic_DNA"/>
</dbReference>
<evidence type="ECO:0000256" key="1">
    <source>
        <dbReference type="ARBA" id="ARBA00004370"/>
    </source>
</evidence>
<feature type="transmembrane region" description="Helical" evidence="5">
    <location>
        <begin position="180"/>
        <end position="203"/>
    </location>
</feature>
<feature type="transmembrane region" description="Helical" evidence="5">
    <location>
        <begin position="140"/>
        <end position="160"/>
    </location>
</feature>
<reference evidence="7" key="1">
    <citation type="submission" date="2021-02" db="EMBL/GenBank/DDBJ databases">
        <authorList>
            <person name="Nowell W R."/>
        </authorList>
    </citation>
    <scope>NUCLEOTIDE SEQUENCE</scope>
</reference>
<comment type="subcellular location">
    <subcellularLocation>
        <location evidence="1">Membrane</location>
    </subcellularLocation>
</comment>
<dbReference type="SUPFAM" id="SSF81321">
    <property type="entry name" value="Family A G protein-coupled receptor-like"/>
    <property type="match status" value="1"/>
</dbReference>
<evidence type="ECO:0000313" key="7">
    <source>
        <dbReference type="EMBL" id="CAF1323086.1"/>
    </source>
</evidence>